<dbReference type="Proteomes" id="UP000694001">
    <property type="component" value="Chromosome"/>
</dbReference>
<proteinExistence type="predicted"/>
<evidence type="ECO:0000256" key="4">
    <source>
        <dbReference type="SAM" id="SignalP"/>
    </source>
</evidence>
<dbReference type="KEGG" id="elio:KO353_02735"/>
<keyword evidence="1" id="KW-0677">Repeat</keyword>
<dbReference type="Pfam" id="PF13432">
    <property type="entry name" value="TPR_16"/>
    <property type="match status" value="1"/>
</dbReference>
<feature type="repeat" description="TPR" evidence="3">
    <location>
        <begin position="61"/>
        <end position="94"/>
    </location>
</feature>
<dbReference type="RefSeq" id="WP_218286241.1">
    <property type="nucleotide sequence ID" value="NZ_CP076448.1"/>
</dbReference>
<feature type="repeat" description="TPR" evidence="3">
    <location>
        <begin position="129"/>
        <end position="162"/>
    </location>
</feature>
<organism evidence="5 6">
    <name type="scientific">Elioraea tepida</name>
    <dbReference type="NCBI Taxonomy" id="2843330"/>
    <lineage>
        <taxon>Bacteria</taxon>
        <taxon>Pseudomonadati</taxon>
        <taxon>Pseudomonadota</taxon>
        <taxon>Alphaproteobacteria</taxon>
        <taxon>Acetobacterales</taxon>
        <taxon>Elioraeaceae</taxon>
        <taxon>Elioraea</taxon>
    </lineage>
</organism>
<evidence type="ECO:0000256" key="1">
    <source>
        <dbReference type="ARBA" id="ARBA00022737"/>
    </source>
</evidence>
<dbReference type="PANTHER" id="PTHR44858">
    <property type="entry name" value="TETRATRICOPEPTIDE REPEAT PROTEIN 6"/>
    <property type="match status" value="1"/>
</dbReference>
<sequence>MLRRLIVLGLLLVSPSGLSVATAQQRDPDWDDCLQDQALDRQIRGCTAVLNRSGETAARRAIAFSRRGFANLLRGQEAAALADFTEALRLDPRDDWALTNRGLILLNTGRVDEAKADLEAAIRLNPRNDTALALRGLLNQERGDLDAAMADFNDAIRLNPQNGVAFYGRARVHDHRGELRQAAEDFRAALRLGQQHVRGDLARIEAELRAETELRGSAAPR</sequence>
<name>A0A975U2R2_9PROT</name>
<dbReference type="InterPro" id="IPR050498">
    <property type="entry name" value="Ycf3"/>
</dbReference>
<keyword evidence="2 3" id="KW-0802">TPR repeat</keyword>
<feature type="chain" id="PRO_5037792133" evidence="4">
    <location>
        <begin position="20"/>
        <end position="221"/>
    </location>
</feature>
<dbReference type="PROSITE" id="PS50005">
    <property type="entry name" value="TPR"/>
    <property type="match status" value="3"/>
</dbReference>
<dbReference type="SMART" id="SM00028">
    <property type="entry name" value="TPR"/>
    <property type="match status" value="4"/>
</dbReference>
<dbReference type="EMBL" id="CP076448">
    <property type="protein sequence ID" value="QXM25185.1"/>
    <property type="molecule type" value="Genomic_DNA"/>
</dbReference>
<evidence type="ECO:0000313" key="6">
    <source>
        <dbReference type="Proteomes" id="UP000694001"/>
    </source>
</evidence>
<gene>
    <name evidence="5" type="ORF">KO353_02735</name>
</gene>
<feature type="repeat" description="TPR" evidence="3">
    <location>
        <begin position="95"/>
        <end position="128"/>
    </location>
</feature>
<dbReference type="PANTHER" id="PTHR44858:SF1">
    <property type="entry name" value="UDP-N-ACETYLGLUCOSAMINE--PEPTIDE N-ACETYLGLUCOSAMINYLTRANSFERASE SPINDLY-RELATED"/>
    <property type="match status" value="1"/>
</dbReference>
<accession>A0A975U2R2</accession>
<dbReference type="AlphaFoldDB" id="A0A975U2R2"/>
<feature type="signal peptide" evidence="4">
    <location>
        <begin position="1"/>
        <end position="19"/>
    </location>
</feature>
<evidence type="ECO:0000313" key="5">
    <source>
        <dbReference type="EMBL" id="QXM25185.1"/>
    </source>
</evidence>
<protein>
    <submittedName>
        <fullName evidence="5">Tetratricopeptide repeat protein</fullName>
    </submittedName>
</protein>
<dbReference type="InterPro" id="IPR019734">
    <property type="entry name" value="TPR_rpt"/>
</dbReference>
<evidence type="ECO:0000256" key="3">
    <source>
        <dbReference type="PROSITE-ProRule" id="PRU00339"/>
    </source>
</evidence>
<evidence type="ECO:0000256" key="2">
    <source>
        <dbReference type="ARBA" id="ARBA00022803"/>
    </source>
</evidence>
<keyword evidence="4" id="KW-0732">Signal</keyword>
<keyword evidence="6" id="KW-1185">Reference proteome</keyword>
<reference evidence="5" key="1">
    <citation type="submission" date="2021-06" db="EMBL/GenBank/DDBJ databases">
        <title>Elioraea tepida, sp. nov., a moderately thermophilic aerobic anoxygenic phototrophic bacterium isolated from an alkaline siliceous hot spring mat community in Yellowstone National Park, WY, USA.</title>
        <authorList>
            <person name="Saini M.K."/>
            <person name="Yoshida S."/>
            <person name="Sebastian A."/>
            <person name="Hirose S."/>
            <person name="Hara E."/>
            <person name="Tamaki H."/>
            <person name="Soulier N.T."/>
            <person name="Albert I."/>
            <person name="Hanada S."/>
            <person name="Bryant D.A."/>
            <person name="Tank M."/>
        </authorList>
    </citation>
    <scope>NUCLEOTIDE SEQUENCE</scope>
    <source>
        <strain evidence="5">MS-P2</strain>
    </source>
</reference>